<protein>
    <submittedName>
        <fullName evidence="1 3">Uncharacterized protein</fullName>
    </submittedName>
</protein>
<dbReference type="Proteomes" id="UP000271162">
    <property type="component" value="Unassembled WGS sequence"/>
</dbReference>
<reference evidence="1 2" key="2">
    <citation type="submission" date="2018-11" db="EMBL/GenBank/DDBJ databases">
        <authorList>
            <consortium name="Pathogen Informatics"/>
        </authorList>
    </citation>
    <scope>NUCLEOTIDE SEQUENCE [LARGE SCALE GENOMIC DNA]</scope>
</reference>
<evidence type="ECO:0000313" key="2">
    <source>
        <dbReference type="Proteomes" id="UP000271162"/>
    </source>
</evidence>
<reference evidence="3" key="1">
    <citation type="submission" date="2017-02" db="UniProtKB">
        <authorList>
            <consortium name="WormBaseParasite"/>
        </authorList>
    </citation>
    <scope>IDENTIFICATION</scope>
</reference>
<dbReference type="AlphaFoldDB" id="A0A0N4XXG3"/>
<sequence length="113" mass="12521">MYEAAEILWTDERMSRAKVPLSISTVLHLADHPLFRVVVSLRLDQATVDHTLSLSSHINGARTFLTFNNSGIISSILAIYLKGGGFNPTHTVIDEGCSPTLWRIDVMQISLDL</sequence>
<evidence type="ECO:0000313" key="3">
    <source>
        <dbReference type="WBParaSite" id="NBR_0000767601-mRNA-1"/>
    </source>
</evidence>
<dbReference type="EMBL" id="UYSL01019914">
    <property type="protein sequence ID" value="VDL71266.1"/>
    <property type="molecule type" value="Genomic_DNA"/>
</dbReference>
<proteinExistence type="predicted"/>
<name>A0A0N4XXG3_NIPBR</name>
<evidence type="ECO:0000313" key="1">
    <source>
        <dbReference type="EMBL" id="VDL71266.1"/>
    </source>
</evidence>
<gene>
    <name evidence="1" type="ORF">NBR_LOCUS7677</name>
</gene>
<dbReference type="WBParaSite" id="NBR_0000767601-mRNA-1">
    <property type="protein sequence ID" value="NBR_0000767601-mRNA-1"/>
    <property type="gene ID" value="NBR_0000767601"/>
</dbReference>
<keyword evidence="2" id="KW-1185">Reference proteome</keyword>
<organism evidence="3">
    <name type="scientific">Nippostrongylus brasiliensis</name>
    <name type="common">Rat hookworm</name>
    <dbReference type="NCBI Taxonomy" id="27835"/>
    <lineage>
        <taxon>Eukaryota</taxon>
        <taxon>Metazoa</taxon>
        <taxon>Ecdysozoa</taxon>
        <taxon>Nematoda</taxon>
        <taxon>Chromadorea</taxon>
        <taxon>Rhabditida</taxon>
        <taxon>Rhabditina</taxon>
        <taxon>Rhabditomorpha</taxon>
        <taxon>Strongyloidea</taxon>
        <taxon>Heligmosomidae</taxon>
        <taxon>Nippostrongylus</taxon>
    </lineage>
</organism>
<accession>A0A0N4XXG3</accession>